<feature type="repeat" description="TPR" evidence="1">
    <location>
        <begin position="477"/>
        <end position="510"/>
    </location>
</feature>
<dbReference type="Pfam" id="PF13414">
    <property type="entry name" value="TPR_11"/>
    <property type="match status" value="1"/>
</dbReference>
<proteinExistence type="predicted"/>
<dbReference type="PROSITE" id="PS50293">
    <property type="entry name" value="TPR_REGION"/>
    <property type="match status" value="1"/>
</dbReference>
<dbReference type="AlphaFoldDB" id="A0A484HC36"/>
<dbReference type="SUPFAM" id="SSF48452">
    <property type="entry name" value="TPR-like"/>
    <property type="match status" value="2"/>
</dbReference>
<protein>
    <submittedName>
        <fullName evidence="2">Uncharacterized protein</fullName>
    </submittedName>
</protein>
<dbReference type="InterPro" id="IPR011990">
    <property type="entry name" value="TPR-like_helical_dom_sf"/>
</dbReference>
<dbReference type="PANTHER" id="PTHR12558">
    <property type="entry name" value="CELL DIVISION CYCLE 16,23,27"/>
    <property type="match status" value="1"/>
</dbReference>
<dbReference type="PROSITE" id="PS50005">
    <property type="entry name" value="TPR"/>
    <property type="match status" value="5"/>
</dbReference>
<gene>
    <name evidence="2" type="ORF">EPICR_10241</name>
</gene>
<dbReference type="Pfam" id="PF14559">
    <property type="entry name" value="TPR_19"/>
    <property type="match status" value="1"/>
</dbReference>
<dbReference type="Pfam" id="PF13432">
    <property type="entry name" value="TPR_16"/>
    <property type="match status" value="1"/>
</dbReference>
<feature type="repeat" description="TPR" evidence="1">
    <location>
        <begin position="511"/>
        <end position="544"/>
    </location>
</feature>
<feature type="repeat" description="TPR" evidence="1">
    <location>
        <begin position="374"/>
        <end position="407"/>
    </location>
</feature>
<sequence length="558" mass="63248">MKRAALFLLAAGVLLTHVAGCALIRKKEAPARRAYYEYALSLAERGEGRVEEAGRLMDEAMKADPGSVYLQTEAASLFLVRQKKQKALGIIEKALSREPDNKDALVMLAEIRRDEKDFAAARKACRKILEKDPENEEIHVFLSRIFVEEKDLNGALRALRDMLKILPGSYSAHFLMGMVYAEMEKWGPAEDRLKRALELDPQNTGPALELLKIYRKQGRDDDVLEAYQNLLDKMPGDFITILELGLHHHKIGERERAAEIFRDLGEKSGANPHLIVVISRFYIQNKKNDDALVIVGGMLKGNPESPDLHYLMGMALETAKDPHSALFHFEKLKKKDRFYKKAVSRSSFLYLETGRIRDGIERLESALADTQDEPDFFLHLGSFYEHAGSLDKASKILIRGVGLFPENPGLYFRLGVVHDKAGRREKAIEAMKEAVALDPENPSALNYLGYTYAEMGIRLDEAESLITGALKRKPDDGYITDSLGWVYFKQGRFKKALKTLGRANDLAENEPVIMEHLGDAYLKVKDTKKALEFYRRCADIYTDARDRERIEKKIKDLL</sequence>
<evidence type="ECO:0000313" key="2">
    <source>
        <dbReference type="EMBL" id="VEN72742.1"/>
    </source>
</evidence>
<name>A0A484HC36_9BACT</name>
<dbReference type="PANTHER" id="PTHR12558:SF13">
    <property type="entry name" value="CELL DIVISION CYCLE PROTEIN 27 HOMOLOG"/>
    <property type="match status" value="1"/>
</dbReference>
<dbReference type="InterPro" id="IPR019734">
    <property type="entry name" value="TPR_rpt"/>
</dbReference>
<dbReference type="EMBL" id="CAACVI010000001">
    <property type="protein sequence ID" value="VEN72742.1"/>
    <property type="molecule type" value="Genomic_DNA"/>
</dbReference>
<dbReference type="Pfam" id="PF13429">
    <property type="entry name" value="TPR_15"/>
    <property type="match status" value="1"/>
</dbReference>
<dbReference type="SMART" id="SM00028">
    <property type="entry name" value="TPR"/>
    <property type="match status" value="9"/>
</dbReference>
<dbReference type="Gene3D" id="1.25.40.10">
    <property type="entry name" value="Tetratricopeptide repeat domain"/>
    <property type="match status" value="2"/>
</dbReference>
<keyword evidence="1" id="KW-0802">TPR repeat</keyword>
<reference evidence="2" key="1">
    <citation type="submission" date="2019-01" db="EMBL/GenBank/DDBJ databases">
        <authorList>
            <consortium name="Genoscope - CEA"/>
            <person name="William W."/>
        </authorList>
    </citation>
    <scope>NUCLEOTIDE SEQUENCE</scope>
    <source>
        <strain evidence="2">CR-1</strain>
    </source>
</reference>
<feature type="repeat" description="TPR" evidence="1">
    <location>
        <begin position="408"/>
        <end position="441"/>
    </location>
</feature>
<feature type="repeat" description="TPR" evidence="1">
    <location>
        <begin position="170"/>
        <end position="203"/>
    </location>
</feature>
<accession>A0A484HC36</accession>
<evidence type="ECO:0000256" key="1">
    <source>
        <dbReference type="PROSITE-ProRule" id="PRU00339"/>
    </source>
</evidence>
<organism evidence="2">
    <name type="scientific">uncultured Desulfobacteraceae bacterium</name>
    <dbReference type="NCBI Taxonomy" id="218296"/>
    <lineage>
        <taxon>Bacteria</taxon>
        <taxon>Pseudomonadati</taxon>
        <taxon>Thermodesulfobacteriota</taxon>
        <taxon>Desulfobacteria</taxon>
        <taxon>Desulfobacterales</taxon>
        <taxon>Desulfobacteraceae</taxon>
        <taxon>environmental samples</taxon>
    </lineage>
</organism>